<dbReference type="PANTHER" id="PTHR34401">
    <property type="entry name" value="PROTEIN CBG12388-RELATED"/>
    <property type="match status" value="1"/>
</dbReference>
<organism evidence="1 2">
    <name type="scientific">Pristionchus mayeri</name>
    <dbReference type="NCBI Taxonomy" id="1317129"/>
    <lineage>
        <taxon>Eukaryota</taxon>
        <taxon>Metazoa</taxon>
        <taxon>Ecdysozoa</taxon>
        <taxon>Nematoda</taxon>
        <taxon>Chromadorea</taxon>
        <taxon>Rhabditida</taxon>
        <taxon>Rhabditina</taxon>
        <taxon>Diplogasteromorpha</taxon>
        <taxon>Diplogasteroidea</taxon>
        <taxon>Neodiplogasteridae</taxon>
        <taxon>Pristionchus</taxon>
    </lineage>
</organism>
<protein>
    <submittedName>
        <fullName evidence="1">Uncharacterized protein</fullName>
    </submittedName>
</protein>
<proteinExistence type="predicted"/>
<keyword evidence="2" id="KW-1185">Reference proteome</keyword>
<comment type="caution">
    <text evidence="1">The sequence shown here is derived from an EMBL/GenBank/DDBJ whole genome shotgun (WGS) entry which is preliminary data.</text>
</comment>
<accession>A0AAN5CRM8</accession>
<feature type="non-terminal residue" evidence="1">
    <location>
        <position position="1"/>
    </location>
</feature>
<reference evidence="2" key="1">
    <citation type="submission" date="2022-10" db="EMBL/GenBank/DDBJ databases">
        <title>Genome assembly of Pristionchus species.</title>
        <authorList>
            <person name="Yoshida K."/>
            <person name="Sommer R.J."/>
        </authorList>
    </citation>
    <scope>NUCLEOTIDE SEQUENCE [LARGE SCALE GENOMIC DNA]</scope>
    <source>
        <strain evidence="2">RS5460</strain>
    </source>
</reference>
<gene>
    <name evidence="1" type="ORF">PMAYCL1PPCAC_19683</name>
</gene>
<name>A0AAN5CRM8_9BILA</name>
<sequence>FSEPEVTTTPEPVYDCPCAADATTSPEPTQCFCEPEITTTPEPVYDCPCAAQATTTPEPTQAACPCAAARAVPVATDAATGENVRMCTCDESDACRKESSNSVDACMEECMMQLQDYSGKHKEYLKCFKKHNQSIIEAETCLFKDMTCNKGSETKYVVPADWEELATIEYKGNASTPLKGNAIWKRDQPKYDKLQSFFHCTKHCMHTKFHACTQEKACGAEMPSKEDFAKKMIECTKDNTKIATAINAACRCLAWEKGVKDLQGGSCAIIGSKYYIDKA</sequence>
<dbReference type="PANTHER" id="PTHR34401:SF6">
    <property type="entry name" value="DUF19 DOMAIN-CONTAINING PROTEIN"/>
    <property type="match status" value="1"/>
</dbReference>
<dbReference type="EMBL" id="BTRK01000004">
    <property type="protein sequence ID" value="GMR49488.1"/>
    <property type="molecule type" value="Genomic_DNA"/>
</dbReference>
<evidence type="ECO:0000313" key="1">
    <source>
        <dbReference type="EMBL" id="GMR49488.1"/>
    </source>
</evidence>
<evidence type="ECO:0000313" key="2">
    <source>
        <dbReference type="Proteomes" id="UP001328107"/>
    </source>
</evidence>
<dbReference type="Proteomes" id="UP001328107">
    <property type="component" value="Unassembled WGS sequence"/>
</dbReference>
<dbReference type="AlphaFoldDB" id="A0AAN5CRM8"/>